<dbReference type="EMBL" id="MU069565">
    <property type="protein sequence ID" value="KAF5838803.1"/>
    <property type="molecule type" value="Genomic_DNA"/>
</dbReference>
<evidence type="ECO:0000313" key="3">
    <source>
        <dbReference type="Proteomes" id="UP000815325"/>
    </source>
</evidence>
<proteinExistence type="predicted"/>
<protein>
    <recommendedName>
        <fullName evidence="1">Zinc finger DNA-directed DNA polymerase family B alpha domain-containing protein</fullName>
    </recommendedName>
</protein>
<dbReference type="Proteomes" id="UP000815325">
    <property type="component" value="Unassembled WGS sequence"/>
</dbReference>
<dbReference type="InterPro" id="IPR015088">
    <property type="entry name" value="Znf_DNA-dir_DNA_pol_B_alpha"/>
</dbReference>
<name>A0ABQ7GW08_DUNSA</name>
<organism evidence="2 3">
    <name type="scientific">Dunaliella salina</name>
    <name type="common">Green alga</name>
    <name type="synonym">Protococcus salinus</name>
    <dbReference type="NCBI Taxonomy" id="3046"/>
    <lineage>
        <taxon>Eukaryota</taxon>
        <taxon>Viridiplantae</taxon>
        <taxon>Chlorophyta</taxon>
        <taxon>core chlorophytes</taxon>
        <taxon>Chlorophyceae</taxon>
        <taxon>CS clade</taxon>
        <taxon>Chlamydomonadales</taxon>
        <taxon>Dunaliellaceae</taxon>
        <taxon>Dunaliella</taxon>
    </lineage>
</organism>
<gene>
    <name evidence="2" type="ORF">DUNSADRAFT_2188</name>
</gene>
<reference evidence="2" key="1">
    <citation type="submission" date="2017-08" db="EMBL/GenBank/DDBJ databases">
        <authorList>
            <person name="Polle J.E."/>
            <person name="Barry K."/>
            <person name="Cushman J."/>
            <person name="Schmutz J."/>
            <person name="Tran D."/>
            <person name="Hathwaick L.T."/>
            <person name="Yim W.C."/>
            <person name="Jenkins J."/>
            <person name="Mckie-Krisberg Z.M."/>
            <person name="Prochnik S."/>
            <person name="Lindquist E."/>
            <person name="Dockter R.B."/>
            <person name="Adam C."/>
            <person name="Molina H."/>
            <person name="Bunkerborg J."/>
            <person name="Jin E."/>
            <person name="Buchheim M."/>
            <person name="Magnuson J."/>
        </authorList>
    </citation>
    <scope>NUCLEOTIDE SEQUENCE</scope>
    <source>
        <strain evidence="2">CCAP 19/18</strain>
    </source>
</reference>
<keyword evidence="3" id="KW-1185">Reference proteome</keyword>
<evidence type="ECO:0000259" key="1">
    <source>
        <dbReference type="Pfam" id="PF08996"/>
    </source>
</evidence>
<feature type="domain" description="Zinc finger DNA-directed DNA polymerase family B alpha" evidence="1">
    <location>
        <begin position="3"/>
        <end position="202"/>
    </location>
</feature>
<sequence length="218" mass="24033">HSQDCAPLTLLSPNGSRFEFRGAMELAMGNISVEQLFAPPDAVGDEAATISRPALVNQVLLRAREAIAAYYDGELEADDELARAANNGASTLRDVVLKPSGEVGRFPHPDVSRHVGVLLARKVSERKLFLQLSHFYRLLHPDSAVRRAVARMRAEDPRCKVSKEEVESRVRPAQDDLQAAAEAVGLLRKQSSYNWVNLTELFGVLDSSNKWKSSRASL</sequence>
<dbReference type="Pfam" id="PF08996">
    <property type="entry name" value="zf-DNA_Pol"/>
    <property type="match status" value="1"/>
</dbReference>
<dbReference type="InterPro" id="IPR038256">
    <property type="entry name" value="Pol_alpha_znc_sf"/>
</dbReference>
<dbReference type="Gene3D" id="1.10.3200.20">
    <property type="entry name" value="DNA Polymerase alpha, zinc finger"/>
    <property type="match status" value="1"/>
</dbReference>
<comment type="caution">
    <text evidence="2">The sequence shown here is derived from an EMBL/GenBank/DDBJ whole genome shotgun (WGS) entry which is preliminary data.</text>
</comment>
<accession>A0ABQ7GW08</accession>
<evidence type="ECO:0000313" key="2">
    <source>
        <dbReference type="EMBL" id="KAF5838803.1"/>
    </source>
</evidence>
<feature type="non-terminal residue" evidence="2">
    <location>
        <position position="1"/>
    </location>
</feature>